<dbReference type="Pfam" id="PF04545">
    <property type="entry name" value="Sigma70_r4"/>
    <property type="match status" value="1"/>
</dbReference>
<keyword evidence="3" id="KW-0804">Transcription</keyword>
<evidence type="ECO:0000256" key="3">
    <source>
        <dbReference type="ARBA" id="ARBA00023163"/>
    </source>
</evidence>
<evidence type="ECO:0000259" key="4">
    <source>
        <dbReference type="Pfam" id="PF04542"/>
    </source>
</evidence>
<accession>A0ABS6FA98</accession>
<evidence type="ECO:0000259" key="5">
    <source>
        <dbReference type="Pfam" id="PF04545"/>
    </source>
</evidence>
<dbReference type="InterPro" id="IPR014284">
    <property type="entry name" value="RNA_pol_sigma-70_dom"/>
</dbReference>
<feature type="domain" description="RNA polymerase sigma-70 region 2" evidence="4">
    <location>
        <begin position="11"/>
        <end position="76"/>
    </location>
</feature>
<organism evidence="6 7">
    <name type="scientific">Dysosmobacter acutus</name>
    <dbReference type="NCBI Taxonomy" id="2841504"/>
    <lineage>
        <taxon>Bacteria</taxon>
        <taxon>Bacillati</taxon>
        <taxon>Bacillota</taxon>
        <taxon>Clostridia</taxon>
        <taxon>Eubacteriales</taxon>
        <taxon>Oscillospiraceae</taxon>
        <taxon>Dysosmobacter</taxon>
    </lineage>
</organism>
<dbReference type="Pfam" id="PF04542">
    <property type="entry name" value="Sigma70_r2"/>
    <property type="match status" value="1"/>
</dbReference>
<evidence type="ECO:0000256" key="2">
    <source>
        <dbReference type="ARBA" id="ARBA00023082"/>
    </source>
</evidence>
<comment type="caution">
    <text evidence="6">The sequence shown here is derived from an EMBL/GenBank/DDBJ whole genome shotgun (WGS) entry which is preliminary data.</text>
</comment>
<dbReference type="EMBL" id="JAHLQN010000001">
    <property type="protein sequence ID" value="MBU5627210.1"/>
    <property type="molecule type" value="Genomic_DNA"/>
</dbReference>
<dbReference type="InterPro" id="IPR007630">
    <property type="entry name" value="RNA_pol_sigma70_r4"/>
</dbReference>
<evidence type="ECO:0000313" key="6">
    <source>
        <dbReference type="EMBL" id="MBU5627210.1"/>
    </source>
</evidence>
<keyword evidence="2" id="KW-0731">Sigma factor</keyword>
<dbReference type="PANTHER" id="PTHR43133:SF51">
    <property type="entry name" value="RNA POLYMERASE SIGMA FACTOR"/>
    <property type="match status" value="1"/>
</dbReference>
<protein>
    <submittedName>
        <fullName evidence="6">Sigma-70 family RNA polymerase sigma factor</fullName>
    </submittedName>
</protein>
<dbReference type="PANTHER" id="PTHR43133">
    <property type="entry name" value="RNA POLYMERASE ECF-TYPE SIGMA FACTO"/>
    <property type="match status" value="1"/>
</dbReference>
<gene>
    <name evidence="6" type="ORF">KQI82_09850</name>
</gene>
<evidence type="ECO:0000313" key="7">
    <source>
        <dbReference type="Proteomes" id="UP000787672"/>
    </source>
</evidence>
<dbReference type="RefSeq" id="WP_216632590.1">
    <property type="nucleotide sequence ID" value="NZ_JAHLQN010000001.1"/>
</dbReference>
<dbReference type="InterPro" id="IPR039425">
    <property type="entry name" value="RNA_pol_sigma-70-like"/>
</dbReference>
<dbReference type="Proteomes" id="UP000787672">
    <property type="component" value="Unassembled WGS sequence"/>
</dbReference>
<dbReference type="NCBIfam" id="TIGR02937">
    <property type="entry name" value="sigma70-ECF"/>
    <property type="match status" value="1"/>
</dbReference>
<dbReference type="InterPro" id="IPR007627">
    <property type="entry name" value="RNA_pol_sigma70_r2"/>
</dbReference>
<evidence type="ECO:0000256" key="1">
    <source>
        <dbReference type="ARBA" id="ARBA00023015"/>
    </source>
</evidence>
<keyword evidence="7" id="KW-1185">Reference proteome</keyword>
<name>A0ABS6FA98_9FIRM</name>
<keyword evidence="1" id="KW-0805">Transcription regulation</keyword>
<feature type="domain" description="RNA polymerase sigma-70 region 4" evidence="5">
    <location>
        <begin position="99"/>
        <end position="147"/>
    </location>
</feature>
<proteinExistence type="predicted"/>
<reference evidence="6 7" key="1">
    <citation type="submission" date="2021-06" db="EMBL/GenBank/DDBJ databases">
        <authorList>
            <person name="Sun Q."/>
            <person name="Li D."/>
        </authorList>
    </citation>
    <scope>NUCLEOTIDE SEQUENCE [LARGE SCALE GENOMIC DNA]</scope>
    <source>
        <strain evidence="6 7">MSJ-2</strain>
    </source>
</reference>
<sequence length="162" mass="18834">MEQMEFAGRVECIRERLYRTAYLYLGSQADAMEAVDESVYQGLRALKKLRQPEFFETWLTRILINQCKKELRRRKRMSPEETLPEAASEQYDALPLREAIGRLPEELRSLVILRYFGGYTLQETALSLGIPQGTASTRQRRALSLLRLELGEEEHNEPKRGV</sequence>
<dbReference type="CDD" id="cd06171">
    <property type="entry name" value="Sigma70_r4"/>
    <property type="match status" value="1"/>
</dbReference>